<organism evidence="1">
    <name type="scientific">marine sediment metagenome</name>
    <dbReference type="NCBI Taxonomy" id="412755"/>
    <lineage>
        <taxon>unclassified sequences</taxon>
        <taxon>metagenomes</taxon>
        <taxon>ecological metagenomes</taxon>
    </lineage>
</organism>
<evidence type="ECO:0000313" key="1">
    <source>
        <dbReference type="EMBL" id="GAJ16815.1"/>
    </source>
</evidence>
<feature type="non-terminal residue" evidence="1">
    <location>
        <position position="127"/>
    </location>
</feature>
<dbReference type="PANTHER" id="PTHR46743">
    <property type="entry name" value="TEICHOIC ACIDS EXPORT ATP-BINDING PROTEIN TAGH"/>
    <property type="match status" value="1"/>
</dbReference>
<dbReference type="AlphaFoldDB" id="X1VXY4"/>
<gene>
    <name evidence="1" type="ORF">S12H4_60893</name>
</gene>
<evidence type="ECO:0008006" key="2">
    <source>
        <dbReference type="Google" id="ProtNLM"/>
    </source>
</evidence>
<dbReference type="InterPro" id="IPR050683">
    <property type="entry name" value="Bact_Polysacc_Export_ATP-bd"/>
</dbReference>
<sequence length="127" mass="14673">DEVLAVGDRNFQIKCFRKMHQLKKKDNLSIVLVSHNEYAMRQWAQRCIVCDNGKMLFYGESEAAISFYINKLVKERETVEHIEGSVSEKGIIKKVIFKDGTGSQTNIIRTGEKIIIDFNYETKRGIK</sequence>
<dbReference type="SUPFAM" id="SSF52540">
    <property type="entry name" value="P-loop containing nucleoside triphosphate hydrolases"/>
    <property type="match status" value="1"/>
</dbReference>
<protein>
    <recommendedName>
        <fullName evidence="2">ABC transporter ATP-binding protein</fullName>
    </recommendedName>
</protein>
<dbReference type="EMBL" id="BARW01040216">
    <property type="protein sequence ID" value="GAJ16815.1"/>
    <property type="molecule type" value="Genomic_DNA"/>
</dbReference>
<name>X1VXY4_9ZZZZ</name>
<comment type="caution">
    <text evidence="1">The sequence shown here is derived from an EMBL/GenBank/DDBJ whole genome shotgun (WGS) entry which is preliminary data.</text>
</comment>
<dbReference type="PANTHER" id="PTHR46743:SF2">
    <property type="entry name" value="TEICHOIC ACIDS EXPORT ATP-BINDING PROTEIN TAGH"/>
    <property type="match status" value="1"/>
</dbReference>
<dbReference type="InterPro" id="IPR027417">
    <property type="entry name" value="P-loop_NTPase"/>
</dbReference>
<feature type="non-terminal residue" evidence="1">
    <location>
        <position position="1"/>
    </location>
</feature>
<accession>X1VXY4</accession>
<proteinExistence type="predicted"/>
<dbReference type="Gene3D" id="3.40.50.300">
    <property type="entry name" value="P-loop containing nucleotide triphosphate hydrolases"/>
    <property type="match status" value="1"/>
</dbReference>
<reference evidence="1" key="1">
    <citation type="journal article" date="2014" name="Front. Microbiol.">
        <title>High frequency of phylogenetically diverse reductive dehalogenase-homologous genes in deep subseafloor sedimentary metagenomes.</title>
        <authorList>
            <person name="Kawai M."/>
            <person name="Futagami T."/>
            <person name="Toyoda A."/>
            <person name="Takaki Y."/>
            <person name="Nishi S."/>
            <person name="Hori S."/>
            <person name="Arai W."/>
            <person name="Tsubouchi T."/>
            <person name="Morono Y."/>
            <person name="Uchiyama I."/>
            <person name="Ito T."/>
            <person name="Fujiyama A."/>
            <person name="Inagaki F."/>
            <person name="Takami H."/>
        </authorList>
    </citation>
    <scope>NUCLEOTIDE SEQUENCE</scope>
    <source>
        <strain evidence="1">Expedition CK06-06</strain>
    </source>
</reference>